<comment type="caution">
    <text evidence="6">The sequence shown here is derived from an EMBL/GenBank/DDBJ whole genome shotgun (WGS) entry which is preliminary data.</text>
</comment>
<sequence>MSADQELTSLFFVPFPILSHLATAVKTAKLLADRDERLSITVLAMKLPIDTLIGSYTKNSPDARVKVVELPEDEPTFTKLMKSSKNFIFKYIESQKGTVRNAVAEIMKNSRSGRIAGFVIDMFCTAMIDVANELGVPTYMFFSSGAATLGLMFHLQSLRDDNNVDVMEYKNSDAAISIPTYVNPVPVAVWPSSVFEDSDFLDFAKRFRETKGIIVNTFLEFETYQIRSLSDDKKIPPVYPVGPILQADADKIEQEKQKFSEIIRWLDKQPDSSVVFLCFGTHGCFEGHQVKEIAVALENSGHRFLWSLRKPPPKEKVEFPGEYENSEEVLPEGFLERTTETGKVIGWAPQMAVLSHPAVGGFVSHCGWNSTLESMWCGVPMACGPLSAEQQANAFLMVKEFEMAVEIKMDYNKDSNVIVGAETIEKAIRQLMDPENEIRVKVRALKEKSRMALTEGGSSYNYLEHFVEDVVNNIS</sequence>
<dbReference type="InterPro" id="IPR002213">
    <property type="entry name" value="UDP_glucos_trans"/>
</dbReference>
<dbReference type="CDD" id="cd03784">
    <property type="entry name" value="GT1_Gtf-like"/>
    <property type="match status" value="1"/>
</dbReference>
<evidence type="ECO:0000256" key="4">
    <source>
        <dbReference type="RuleBase" id="RU003718"/>
    </source>
</evidence>
<dbReference type="FunFam" id="3.40.50.2000:FF:000056">
    <property type="entry name" value="Glycosyltransferase"/>
    <property type="match status" value="1"/>
</dbReference>
<dbReference type="GO" id="GO:0035251">
    <property type="term" value="F:UDP-glucosyltransferase activity"/>
    <property type="evidence" value="ECO:0007669"/>
    <property type="project" value="InterPro"/>
</dbReference>
<evidence type="ECO:0000256" key="3">
    <source>
        <dbReference type="ARBA" id="ARBA00022679"/>
    </source>
</evidence>
<comment type="similarity">
    <text evidence="1 4">Belongs to the UDP-glycosyltransferase family.</text>
</comment>
<dbReference type="Pfam" id="PF00201">
    <property type="entry name" value="UDPGT"/>
    <property type="match status" value="1"/>
</dbReference>
<dbReference type="Gene3D" id="3.40.50.2000">
    <property type="entry name" value="Glycogen Phosphorylase B"/>
    <property type="match status" value="2"/>
</dbReference>
<accession>A0AAW2KKZ6</accession>
<evidence type="ECO:0000256" key="5">
    <source>
        <dbReference type="RuleBase" id="RU362057"/>
    </source>
</evidence>
<evidence type="ECO:0000256" key="1">
    <source>
        <dbReference type="ARBA" id="ARBA00009995"/>
    </source>
</evidence>
<dbReference type="SUPFAM" id="SSF53756">
    <property type="entry name" value="UDP-Glycosyltransferase/glycogen phosphorylase"/>
    <property type="match status" value="1"/>
</dbReference>
<dbReference type="InterPro" id="IPR050481">
    <property type="entry name" value="UDP-glycosyltransf_plant"/>
</dbReference>
<organism evidence="6">
    <name type="scientific">Sesamum radiatum</name>
    <name type="common">Black benniseed</name>
    <dbReference type="NCBI Taxonomy" id="300843"/>
    <lineage>
        <taxon>Eukaryota</taxon>
        <taxon>Viridiplantae</taxon>
        <taxon>Streptophyta</taxon>
        <taxon>Embryophyta</taxon>
        <taxon>Tracheophyta</taxon>
        <taxon>Spermatophyta</taxon>
        <taxon>Magnoliopsida</taxon>
        <taxon>eudicotyledons</taxon>
        <taxon>Gunneridae</taxon>
        <taxon>Pentapetalae</taxon>
        <taxon>asterids</taxon>
        <taxon>lamiids</taxon>
        <taxon>Lamiales</taxon>
        <taxon>Pedaliaceae</taxon>
        <taxon>Sesamum</taxon>
    </lineage>
</organism>
<gene>
    <name evidence="6" type="ORF">Sradi_6129600</name>
</gene>
<keyword evidence="2 4" id="KW-0328">Glycosyltransferase</keyword>
<evidence type="ECO:0000313" key="6">
    <source>
        <dbReference type="EMBL" id="KAL0307123.1"/>
    </source>
</evidence>
<dbReference type="InterPro" id="IPR035595">
    <property type="entry name" value="UDP_glycos_trans_CS"/>
</dbReference>
<proteinExistence type="inferred from homology"/>
<reference evidence="6" key="2">
    <citation type="journal article" date="2024" name="Plant">
        <title>Genomic evolution and insights into agronomic trait innovations of Sesamum species.</title>
        <authorList>
            <person name="Miao H."/>
            <person name="Wang L."/>
            <person name="Qu L."/>
            <person name="Liu H."/>
            <person name="Sun Y."/>
            <person name="Le M."/>
            <person name="Wang Q."/>
            <person name="Wei S."/>
            <person name="Zheng Y."/>
            <person name="Lin W."/>
            <person name="Duan Y."/>
            <person name="Cao H."/>
            <person name="Xiong S."/>
            <person name="Wang X."/>
            <person name="Wei L."/>
            <person name="Li C."/>
            <person name="Ma Q."/>
            <person name="Ju M."/>
            <person name="Zhao R."/>
            <person name="Li G."/>
            <person name="Mu C."/>
            <person name="Tian Q."/>
            <person name="Mei H."/>
            <person name="Zhang T."/>
            <person name="Gao T."/>
            <person name="Zhang H."/>
        </authorList>
    </citation>
    <scope>NUCLEOTIDE SEQUENCE</scope>
    <source>
        <strain evidence="6">G02</strain>
    </source>
</reference>
<dbReference type="EC" id="2.4.1.-" evidence="5"/>
<reference evidence="6" key="1">
    <citation type="submission" date="2020-06" db="EMBL/GenBank/DDBJ databases">
        <authorList>
            <person name="Li T."/>
            <person name="Hu X."/>
            <person name="Zhang T."/>
            <person name="Song X."/>
            <person name="Zhang H."/>
            <person name="Dai N."/>
            <person name="Sheng W."/>
            <person name="Hou X."/>
            <person name="Wei L."/>
        </authorList>
    </citation>
    <scope>NUCLEOTIDE SEQUENCE</scope>
    <source>
        <strain evidence="6">G02</strain>
        <tissue evidence="6">Leaf</tissue>
    </source>
</reference>
<dbReference type="PROSITE" id="PS00375">
    <property type="entry name" value="UDPGT"/>
    <property type="match status" value="1"/>
</dbReference>
<dbReference type="PANTHER" id="PTHR48048">
    <property type="entry name" value="GLYCOSYLTRANSFERASE"/>
    <property type="match status" value="1"/>
</dbReference>
<protein>
    <recommendedName>
        <fullName evidence="5">Glycosyltransferase</fullName>
        <ecNumber evidence="5">2.4.1.-</ecNumber>
    </recommendedName>
</protein>
<evidence type="ECO:0000256" key="2">
    <source>
        <dbReference type="ARBA" id="ARBA00022676"/>
    </source>
</evidence>
<dbReference type="PANTHER" id="PTHR48048:SF88">
    <property type="entry name" value="GLYCOSYLTRANSFERASE"/>
    <property type="match status" value="1"/>
</dbReference>
<dbReference type="FunFam" id="3.40.50.2000:FF:000080">
    <property type="entry name" value="Glycosyltransferase"/>
    <property type="match status" value="1"/>
</dbReference>
<keyword evidence="3 4" id="KW-0808">Transferase</keyword>
<name>A0AAW2KKZ6_SESRA</name>
<dbReference type="AlphaFoldDB" id="A0AAW2KKZ6"/>
<dbReference type="EMBL" id="JACGWJ010000028">
    <property type="protein sequence ID" value="KAL0307123.1"/>
    <property type="molecule type" value="Genomic_DNA"/>
</dbReference>